<feature type="transmembrane region" description="Helical" evidence="7">
    <location>
        <begin position="177"/>
        <end position="194"/>
    </location>
</feature>
<comment type="similarity">
    <text evidence="2">Belongs to the UPF0126 family.</text>
</comment>
<evidence type="ECO:0000256" key="1">
    <source>
        <dbReference type="ARBA" id="ARBA00004651"/>
    </source>
</evidence>
<dbReference type="PANTHER" id="PTHR30506">
    <property type="entry name" value="INNER MEMBRANE PROTEIN"/>
    <property type="match status" value="1"/>
</dbReference>
<evidence type="ECO:0000256" key="6">
    <source>
        <dbReference type="ARBA" id="ARBA00023136"/>
    </source>
</evidence>
<keyword evidence="4 7" id="KW-0812">Transmembrane</keyword>
<dbReference type="Proteomes" id="UP001356170">
    <property type="component" value="Unassembled WGS sequence"/>
</dbReference>
<dbReference type="InterPro" id="IPR005115">
    <property type="entry name" value="Gly_transporter"/>
</dbReference>
<proteinExistence type="inferred from homology"/>
<evidence type="ECO:0000256" key="4">
    <source>
        <dbReference type="ARBA" id="ARBA00022692"/>
    </source>
</evidence>
<evidence type="ECO:0000256" key="2">
    <source>
        <dbReference type="ARBA" id="ARBA00008193"/>
    </source>
</evidence>
<feature type="domain" description="Glycine transporter" evidence="8">
    <location>
        <begin position="9"/>
        <end position="81"/>
    </location>
</feature>
<dbReference type="Pfam" id="PF03458">
    <property type="entry name" value="Gly_transporter"/>
    <property type="match status" value="2"/>
</dbReference>
<sequence length="208" mass="22246">MSLDTFILFADLLGTFVFALSGATVAVRARLDVFGIIVLSFVAATFGGMFRDLLLGDHPPVALKGWYHIAVSCAAGLFGFYRHRWIEHFRNPVRILDAAGLGLFVALGTQKALEYGVQPIPAMLLGMLTGIGGGVVRDMMAARVPVVFQPTELYAVAALAGAAVIAIGYNLPIPTPVVLTVGAIIVFVMRYLAIRRGWTLPTAKDADL</sequence>
<evidence type="ECO:0000259" key="8">
    <source>
        <dbReference type="Pfam" id="PF03458"/>
    </source>
</evidence>
<keyword evidence="10" id="KW-1185">Reference proteome</keyword>
<feature type="domain" description="Glycine transporter" evidence="8">
    <location>
        <begin position="95"/>
        <end position="167"/>
    </location>
</feature>
<feature type="transmembrane region" description="Helical" evidence="7">
    <location>
        <begin position="6"/>
        <end position="26"/>
    </location>
</feature>
<protein>
    <submittedName>
        <fullName evidence="9">Trimeric intracellular cation channel family protein</fullName>
    </submittedName>
</protein>
<keyword evidence="3" id="KW-1003">Cell membrane</keyword>
<evidence type="ECO:0000313" key="10">
    <source>
        <dbReference type="Proteomes" id="UP001356170"/>
    </source>
</evidence>
<accession>A0ABU7UZQ4</accession>
<comment type="caution">
    <text evidence="9">The sequence shown here is derived from an EMBL/GenBank/DDBJ whole genome shotgun (WGS) entry which is preliminary data.</text>
</comment>
<feature type="transmembrane region" description="Helical" evidence="7">
    <location>
        <begin position="65"/>
        <end position="81"/>
    </location>
</feature>
<evidence type="ECO:0000256" key="5">
    <source>
        <dbReference type="ARBA" id="ARBA00022989"/>
    </source>
</evidence>
<feature type="transmembrane region" description="Helical" evidence="7">
    <location>
        <begin position="152"/>
        <end position="171"/>
    </location>
</feature>
<keyword evidence="5 7" id="KW-1133">Transmembrane helix</keyword>
<dbReference type="EMBL" id="JAZHBO010000001">
    <property type="protein sequence ID" value="MEF2155047.1"/>
    <property type="molecule type" value="Genomic_DNA"/>
</dbReference>
<gene>
    <name evidence="9" type="ORF">V3390_02175</name>
</gene>
<reference evidence="9 10" key="1">
    <citation type="submission" date="2024-01" db="EMBL/GenBank/DDBJ databases">
        <title>Novel species of the genus Luteimonas isolated from rivers.</title>
        <authorList>
            <person name="Lu H."/>
        </authorList>
    </citation>
    <scope>NUCLEOTIDE SEQUENCE [LARGE SCALE GENOMIC DNA]</scope>
    <source>
        <strain evidence="9 10">FXH3W</strain>
    </source>
</reference>
<evidence type="ECO:0000313" key="9">
    <source>
        <dbReference type="EMBL" id="MEF2155047.1"/>
    </source>
</evidence>
<comment type="subcellular location">
    <subcellularLocation>
        <location evidence="1">Cell membrane</location>
        <topology evidence="1">Multi-pass membrane protein</topology>
    </subcellularLocation>
</comment>
<dbReference type="PANTHER" id="PTHR30506:SF3">
    <property type="entry name" value="UPF0126 INNER MEMBRANE PROTEIN YADS-RELATED"/>
    <property type="match status" value="1"/>
</dbReference>
<keyword evidence="6 7" id="KW-0472">Membrane</keyword>
<feature type="transmembrane region" description="Helical" evidence="7">
    <location>
        <begin position="33"/>
        <end position="50"/>
    </location>
</feature>
<dbReference type="RefSeq" id="WP_331690267.1">
    <property type="nucleotide sequence ID" value="NZ_JAZHBN010000009.1"/>
</dbReference>
<evidence type="ECO:0000256" key="3">
    <source>
        <dbReference type="ARBA" id="ARBA00022475"/>
    </source>
</evidence>
<evidence type="ECO:0000256" key="7">
    <source>
        <dbReference type="SAM" id="Phobius"/>
    </source>
</evidence>
<organism evidence="9 10">
    <name type="scientific">Aquilutibacter rugosus</name>
    <dbReference type="NCBI Taxonomy" id="3115820"/>
    <lineage>
        <taxon>Bacteria</taxon>
        <taxon>Pseudomonadati</taxon>
        <taxon>Pseudomonadota</taxon>
        <taxon>Gammaproteobacteria</taxon>
        <taxon>Lysobacterales</taxon>
        <taxon>Lysobacteraceae</taxon>
        <taxon>Aquilutibacter</taxon>
    </lineage>
</organism>
<name>A0ABU7UZQ4_9GAMM</name>